<reference evidence="2 3" key="1">
    <citation type="submission" date="2020-02" db="EMBL/GenBank/DDBJ databases">
        <title>Pelistega sp. NLN82 were isolated from wild rodents of the Hainan Island.</title>
        <authorList>
            <person name="Niu N."/>
            <person name="Zhou J."/>
        </authorList>
    </citation>
    <scope>NUCLEOTIDE SEQUENCE [LARGE SCALE GENOMIC DNA]</scope>
    <source>
        <strain evidence="2 3">NLN82</strain>
    </source>
</reference>
<dbReference type="RefSeq" id="WP_159990614.1">
    <property type="nucleotide sequence ID" value="NZ_CP047165.1"/>
</dbReference>
<protein>
    <submittedName>
        <fullName evidence="2">Uncharacterized protein</fullName>
    </submittedName>
</protein>
<proteinExistence type="predicted"/>
<feature type="transmembrane region" description="Helical" evidence="1">
    <location>
        <begin position="91"/>
        <end position="114"/>
    </location>
</feature>
<evidence type="ECO:0000256" key="1">
    <source>
        <dbReference type="SAM" id="Phobius"/>
    </source>
</evidence>
<dbReference type="AlphaFoldDB" id="A0A6L9Y5W8"/>
<keyword evidence="1" id="KW-1133">Transmembrane helix</keyword>
<accession>A0A6L9Y5W8</accession>
<name>A0A6L9Y5W8_9BURK</name>
<keyword evidence="1" id="KW-0812">Transmembrane</keyword>
<sequence>MTNTYYHHTNIMPTFTGTHYNWSISAAPQQKSAKTTQPKTIFTHTLPQNTLPQPSYRPVQDWVNMPMIRTRGLRSDLRYIKAYIGRALSSFWGDLLMVLIWAAMIPSLSMLSLWV</sequence>
<dbReference type="Proteomes" id="UP000477651">
    <property type="component" value="Unassembled WGS sequence"/>
</dbReference>
<evidence type="ECO:0000313" key="2">
    <source>
        <dbReference type="EMBL" id="NEN75198.1"/>
    </source>
</evidence>
<comment type="caution">
    <text evidence="2">The sequence shown here is derived from an EMBL/GenBank/DDBJ whole genome shotgun (WGS) entry which is preliminary data.</text>
</comment>
<organism evidence="2 3">
    <name type="scientific">Pelistega ratti</name>
    <dbReference type="NCBI Taxonomy" id="2652177"/>
    <lineage>
        <taxon>Bacteria</taxon>
        <taxon>Pseudomonadati</taxon>
        <taxon>Pseudomonadota</taxon>
        <taxon>Betaproteobacteria</taxon>
        <taxon>Burkholderiales</taxon>
        <taxon>Alcaligenaceae</taxon>
        <taxon>Pelistega</taxon>
    </lineage>
</organism>
<keyword evidence="3" id="KW-1185">Reference proteome</keyword>
<gene>
    <name evidence="2" type="ORF">F9B74_02500</name>
</gene>
<keyword evidence="1" id="KW-0472">Membrane</keyword>
<evidence type="ECO:0000313" key="3">
    <source>
        <dbReference type="Proteomes" id="UP000477651"/>
    </source>
</evidence>
<dbReference type="EMBL" id="JAAGYR010000003">
    <property type="protein sequence ID" value="NEN75198.1"/>
    <property type="molecule type" value="Genomic_DNA"/>
</dbReference>